<sequence>MPHAEDHLDHTGHACGGLGVTDVRLDGAEPQRPVRRTVPPVRGDERLGLDRVAETGAGTVRLHGVDVRRSQPGAGQRPPDHPDLRGSVRRGQPVAGAVLVDRRAAQHREDRMAVPPRVAEPFEHEHAGALAPGGAVGRRRERLAPAVGGECALAAELQERGGRRHHGHTAGQRERALALPQRLGGQVERDQRRRAGGVHCDRRTLQPERVGDPAGQHAARSTGAEKALHVLGYPVQPGGVVMEHGPGEHPDRVAAQAHGVDPGALERLPGDLQQQPLLRIHGEGLAGRDAEQFGVEGGGRGQESTGTHVAGARAVRIGVVERLDVPAPVAGEARHRVPALDDQVPQLFG</sequence>
<reference evidence="2 3" key="1">
    <citation type="submission" date="2021-01" db="EMBL/GenBank/DDBJ databases">
        <title>Whole genome shotgun sequence of Plantactinospora endophytica NBRC 110450.</title>
        <authorList>
            <person name="Komaki H."/>
            <person name="Tamura T."/>
        </authorList>
    </citation>
    <scope>NUCLEOTIDE SEQUENCE [LARGE SCALE GENOMIC DNA]</scope>
    <source>
        <strain evidence="2 3">NBRC 110450</strain>
    </source>
</reference>
<name>A0ABQ4E9U0_9ACTN</name>
<proteinExistence type="predicted"/>
<evidence type="ECO:0000313" key="2">
    <source>
        <dbReference type="EMBL" id="GIG91453.1"/>
    </source>
</evidence>
<feature type="region of interest" description="Disordered" evidence="1">
    <location>
        <begin position="158"/>
        <end position="198"/>
    </location>
</feature>
<feature type="region of interest" description="Disordered" evidence="1">
    <location>
        <begin position="67"/>
        <end position="89"/>
    </location>
</feature>
<evidence type="ECO:0000313" key="3">
    <source>
        <dbReference type="Proteomes" id="UP000646749"/>
    </source>
</evidence>
<dbReference type="Proteomes" id="UP000646749">
    <property type="component" value="Unassembled WGS sequence"/>
</dbReference>
<organism evidence="2 3">
    <name type="scientific">Plantactinospora endophytica</name>
    <dbReference type="NCBI Taxonomy" id="673535"/>
    <lineage>
        <taxon>Bacteria</taxon>
        <taxon>Bacillati</taxon>
        <taxon>Actinomycetota</taxon>
        <taxon>Actinomycetes</taxon>
        <taxon>Micromonosporales</taxon>
        <taxon>Micromonosporaceae</taxon>
        <taxon>Plantactinospora</taxon>
    </lineage>
</organism>
<dbReference type="EMBL" id="BONW01000038">
    <property type="protein sequence ID" value="GIG91453.1"/>
    <property type="molecule type" value="Genomic_DNA"/>
</dbReference>
<accession>A0ABQ4E9U0</accession>
<keyword evidence="3" id="KW-1185">Reference proteome</keyword>
<gene>
    <name evidence="2" type="ORF">Pen02_63890</name>
</gene>
<comment type="caution">
    <text evidence="2">The sequence shown here is derived from an EMBL/GenBank/DDBJ whole genome shotgun (WGS) entry which is preliminary data.</text>
</comment>
<protein>
    <submittedName>
        <fullName evidence="2">Uncharacterized protein</fullName>
    </submittedName>
</protein>
<feature type="compositionally biased region" description="Basic and acidic residues" evidence="1">
    <location>
        <begin position="187"/>
        <end position="198"/>
    </location>
</feature>
<evidence type="ECO:0000256" key="1">
    <source>
        <dbReference type="SAM" id="MobiDB-lite"/>
    </source>
</evidence>